<evidence type="ECO:0000313" key="3">
    <source>
        <dbReference type="Proteomes" id="UP001596472"/>
    </source>
</evidence>
<reference evidence="3" key="1">
    <citation type="journal article" date="2019" name="Int. J. Syst. Evol. Microbiol.">
        <title>The Global Catalogue of Microorganisms (GCM) 10K type strain sequencing project: providing services to taxonomists for standard genome sequencing and annotation.</title>
        <authorList>
            <consortium name="The Broad Institute Genomics Platform"/>
            <consortium name="The Broad Institute Genome Sequencing Center for Infectious Disease"/>
            <person name="Wu L."/>
            <person name="Ma J."/>
        </authorList>
    </citation>
    <scope>NUCLEOTIDE SEQUENCE [LARGE SCALE GENOMIC DNA]</scope>
    <source>
        <strain evidence="3">CGMCC 4.1467</strain>
    </source>
</reference>
<protein>
    <submittedName>
        <fullName evidence="2">DUF4381 domain-containing protein</fullName>
    </submittedName>
</protein>
<dbReference type="RefSeq" id="WP_379714607.1">
    <property type="nucleotide sequence ID" value="NZ_JBHTBS010000009.1"/>
</dbReference>
<name>A0ABW2LC90_9BACT</name>
<proteinExistence type="predicted"/>
<keyword evidence="1" id="KW-0472">Membrane</keyword>
<sequence length="150" mass="17012">MEKDPADLSNLHDIVLPPDVSWWPPAPGWIALLIIAIIVASYYAYRTFRSWRENAYRREAIRQLATADSSVQVAEILRRTALAVAPREEIAGLQGDAWTQWLSERSNLEPSDVVREALGRTIYHPSPSDSDLPALKDFAHTWISHHTRPC</sequence>
<dbReference type="Pfam" id="PF14316">
    <property type="entry name" value="DUF4381"/>
    <property type="match status" value="1"/>
</dbReference>
<evidence type="ECO:0000313" key="2">
    <source>
        <dbReference type="EMBL" id="MFC7338790.1"/>
    </source>
</evidence>
<accession>A0ABW2LC90</accession>
<keyword evidence="3" id="KW-1185">Reference proteome</keyword>
<comment type="caution">
    <text evidence="2">The sequence shown here is derived from an EMBL/GenBank/DDBJ whole genome shotgun (WGS) entry which is preliminary data.</text>
</comment>
<dbReference type="InterPro" id="IPR025489">
    <property type="entry name" value="DUF4381"/>
</dbReference>
<keyword evidence="1" id="KW-0812">Transmembrane</keyword>
<gene>
    <name evidence="2" type="ORF">ACFQY0_16460</name>
</gene>
<feature type="transmembrane region" description="Helical" evidence="1">
    <location>
        <begin position="26"/>
        <end position="45"/>
    </location>
</feature>
<dbReference type="EMBL" id="JBHTBS010000009">
    <property type="protein sequence ID" value="MFC7338790.1"/>
    <property type="molecule type" value="Genomic_DNA"/>
</dbReference>
<keyword evidence="1" id="KW-1133">Transmembrane helix</keyword>
<dbReference type="Proteomes" id="UP001596472">
    <property type="component" value="Unassembled WGS sequence"/>
</dbReference>
<organism evidence="2 3">
    <name type="scientific">Haloferula chungangensis</name>
    <dbReference type="NCBI Taxonomy" id="1048331"/>
    <lineage>
        <taxon>Bacteria</taxon>
        <taxon>Pseudomonadati</taxon>
        <taxon>Verrucomicrobiota</taxon>
        <taxon>Verrucomicrobiia</taxon>
        <taxon>Verrucomicrobiales</taxon>
        <taxon>Verrucomicrobiaceae</taxon>
        <taxon>Haloferula</taxon>
    </lineage>
</organism>
<evidence type="ECO:0000256" key="1">
    <source>
        <dbReference type="SAM" id="Phobius"/>
    </source>
</evidence>